<comment type="caution">
    <text evidence="1">The sequence shown here is derived from an EMBL/GenBank/DDBJ whole genome shotgun (WGS) entry which is preliminary data.</text>
</comment>
<evidence type="ECO:0000313" key="2">
    <source>
        <dbReference type="Proteomes" id="UP000199663"/>
    </source>
</evidence>
<dbReference type="Proteomes" id="UP000199663">
    <property type="component" value="Unassembled WGS sequence"/>
</dbReference>
<evidence type="ECO:0000313" key="1">
    <source>
        <dbReference type="EMBL" id="SDZ43099.1"/>
    </source>
</evidence>
<keyword evidence="2" id="KW-1185">Reference proteome</keyword>
<protein>
    <submittedName>
        <fullName evidence="1">Uncharacterized protein</fullName>
    </submittedName>
</protein>
<name>A0A1H3T184_9BACT</name>
<reference evidence="1 2" key="1">
    <citation type="submission" date="2016-10" db="EMBL/GenBank/DDBJ databases">
        <authorList>
            <person name="Varghese N."/>
            <person name="Submissions S."/>
        </authorList>
    </citation>
    <scope>NUCLEOTIDE SEQUENCE [LARGE SCALE GENOMIC DNA]</scope>
    <source>
        <strain evidence="1 2">DSM 17997</strain>
    </source>
</reference>
<dbReference type="EMBL" id="FNQC01000014">
    <property type="protein sequence ID" value="SDZ43099.1"/>
    <property type="molecule type" value="Genomic_DNA"/>
</dbReference>
<sequence>MNVESIENSEITKEKLSIEILRGNGFFWQWRIKISCLRGRDC</sequence>
<accession>A0A1H3T184</accession>
<gene>
    <name evidence="1" type="ORF">SAMN05444412_11465</name>
</gene>
<proteinExistence type="predicted"/>
<organism evidence="1 2">
    <name type="scientific">Rhodonellum ikkaensis</name>
    <dbReference type="NCBI Taxonomy" id="336829"/>
    <lineage>
        <taxon>Bacteria</taxon>
        <taxon>Pseudomonadati</taxon>
        <taxon>Bacteroidota</taxon>
        <taxon>Cytophagia</taxon>
        <taxon>Cytophagales</taxon>
        <taxon>Cytophagaceae</taxon>
        <taxon>Rhodonellum</taxon>
    </lineage>
</organism>